<proteinExistence type="predicted"/>
<reference evidence="1" key="1">
    <citation type="submission" date="2022-08" db="EMBL/GenBank/DDBJ databases">
        <title>A Global Phylogenomic Analysis of the Shiitake Genus Lentinula.</title>
        <authorList>
            <consortium name="DOE Joint Genome Institute"/>
            <person name="Sierra-Patev S."/>
            <person name="Min B."/>
            <person name="Naranjo-Ortiz M."/>
            <person name="Looney B."/>
            <person name="Konkel Z."/>
            <person name="Slot J.C."/>
            <person name="Sakamoto Y."/>
            <person name="Steenwyk J.L."/>
            <person name="Rokas A."/>
            <person name="Carro J."/>
            <person name="Camarero S."/>
            <person name="Ferreira P."/>
            <person name="Molpeceres G."/>
            <person name="Ruiz-Duenas F.J."/>
            <person name="Serrano A."/>
            <person name="Henrissat B."/>
            <person name="Drula E."/>
            <person name="Hughes K.W."/>
            <person name="Mata J.L."/>
            <person name="Ishikawa N.K."/>
            <person name="Vargas-Isla R."/>
            <person name="Ushijima S."/>
            <person name="Smith C.A."/>
            <person name="Ahrendt S."/>
            <person name="Andreopoulos W."/>
            <person name="He G."/>
            <person name="Labutti K."/>
            <person name="Lipzen A."/>
            <person name="Ng V."/>
            <person name="Riley R."/>
            <person name="Sandor L."/>
            <person name="Barry K."/>
            <person name="Martinez A.T."/>
            <person name="Xiao Y."/>
            <person name="Gibbons J.G."/>
            <person name="Terashima K."/>
            <person name="Grigoriev I.V."/>
            <person name="Hibbett D.S."/>
        </authorList>
    </citation>
    <scope>NUCLEOTIDE SEQUENCE</scope>
    <source>
        <strain evidence="1">JLM2183</strain>
    </source>
</reference>
<dbReference type="EMBL" id="JAOTPV010000015">
    <property type="protein sequence ID" value="KAJ4474857.1"/>
    <property type="molecule type" value="Genomic_DNA"/>
</dbReference>
<keyword evidence="2" id="KW-1185">Reference proteome</keyword>
<organism evidence="1 2">
    <name type="scientific">Lentinula aciculospora</name>
    <dbReference type="NCBI Taxonomy" id="153920"/>
    <lineage>
        <taxon>Eukaryota</taxon>
        <taxon>Fungi</taxon>
        <taxon>Dikarya</taxon>
        <taxon>Basidiomycota</taxon>
        <taxon>Agaricomycotina</taxon>
        <taxon>Agaricomycetes</taxon>
        <taxon>Agaricomycetidae</taxon>
        <taxon>Agaricales</taxon>
        <taxon>Marasmiineae</taxon>
        <taxon>Omphalotaceae</taxon>
        <taxon>Lentinula</taxon>
    </lineage>
</organism>
<comment type="caution">
    <text evidence="1">The sequence shown here is derived from an EMBL/GenBank/DDBJ whole genome shotgun (WGS) entry which is preliminary data.</text>
</comment>
<accession>A0A9W9A6U2</accession>
<name>A0A9W9A6U2_9AGAR</name>
<dbReference type="OrthoDB" id="10601844at2759"/>
<protein>
    <submittedName>
        <fullName evidence="1">Uncharacterized protein</fullName>
    </submittedName>
</protein>
<dbReference type="Proteomes" id="UP001150266">
    <property type="component" value="Unassembled WGS sequence"/>
</dbReference>
<gene>
    <name evidence="1" type="ORF">J3R30DRAFT_3406051</name>
</gene>
<evidence type="ECO:0000313" key="1">
    <source>
        <dbReference type="EMBL" id="KAJ4474857.1"/>
    </source>
</evidence>
<dbReference type="AlphaFoldDB" id="A0A9W9A6U2"/>
<sequence>MPHEDSTFELVVVSNEFCTPSVLNTKIDGIDAYATSDLFLPHPTMPVPLENMLSQDPHVRAAVMFGCGHFQVGILVEPKSPYQFYPVNDKKLRIFGTRFGQP</sequence>
<evidence type="ECO:0000313" key="2">
    <source>
        <dbReference type="Proteomes" id="UP001150266"/>
    </source>
</evidence>
<dbReference type="Pfam" id="PF23562">
    <property type="entry name" value="AMP-binding_C_3"/>
    <property type="match status" value="1"/>
</dbReference>